<keyword evidence="2" id="KW-1185">Reference proteome</keyword>
<protein>
    <submittedName>
        <fullName evidence="1">Uncharacterized protein</fullName>
    </submittedName>
</protein>
<name>A0A4R9IA94_9LEPT</name>
<accession>A0A4R9IA94</accession>
<sequence>MLILNNKFNLTRFITNLFKRKEPNHLSNFSKWIKVCDEILSSIYPPLSSSFEITEDELERDSKLDFSTFKNWQLVCEEILDTEHSHIYYQKCYNELLIRGKSEDEIFKMRKFAWLTAGWLNYEQMFWEWIELDEKDIKMAIEFQYSSSIINLNKRNELLDFLELHK</sequence>
<comment type="caution">
    <text evidence="1">The sequence shown here is derived from an EMBL/GenBank/DDBJ whole genome shotgun (WGS) entry which is preliminary data.</text>
</comment>
<gene>
    <name evidence="1" type="ORF">EHQ24_06685</name>
</gene>
<evidence type="ECO:0000313" key="2">
    <source>
        <dbReference type="Proteomes" id="UP000298009"/>
    </source>
</evidence>
<dbReference type="AlphaFoldDB" id="A0A4R9IA94"/>
<evidence type="ECO:0000313" key="1">
    <source>
        <dbReference type="EMBL" id="TGK83284.1"/>
    </source>
</evidence>
<dbReference type="Proteomes" id="UP000298009">
    <property type="component" value="Unassembled WGS sequence"/>
</dbReference>
<dbReference type="OrthoDB" id="329705at2"/>
<proteinExistence type="predicted"/>
<dbReference type="RefSeq" id="WP_135600903.1">
    <property type="nucleotide sequence ID" value="NZ_RQFK01000015.1"/>
</dbReference>
<reference evidence="1" key="1">
    <citation type="journal article" date="2019" name="PLoS Negl. Trop. Dis.">
        <title>Revisiting the worldwide diversity of Leptospira species in the environment.</title>
        <authorList>
            <person name="Vincent A.T."/>
            <person name="Schiettekatte O."/>
            <person name="Bourhy P."/>
            <person name="Veyrier F.J."/>
            <person name="Picardeau M."/>
        </authorList>
    </citation>
    <scope>NUCLEOTIDE SEQUENCE [LARGE SCALE GENOMIC DNA]</scope>
    <source>
        <strain evidence="1">201800287</strain>
    </source>
</reference>
<organism evidence="1 2">
    <name type="scientific">Leptospira noumeaensis</name>
    <dbReference type="NCBI Taxonomy" id="2484964"/>
    <lineage>
        <taxon>Bacteria</taxon>
        <taxon>Pseudomonadati</taxon>
        <taxon>Spirochaetota</taxon>
        <taxon>Spirochaetia</taxon>
        <taxon>Leptospirales</taxon>
        <taxon>Leptospiraceae</taxon>
        <taxon>Leptospira</taxon>
    </lineage>
</organism>
<dbReference type="EMBL" id="RQFK01000015">
    <property type="protein sequence ID" value="TGK83284.1"/>
    <property type="molecule type" value="Genomic_DNA"/>
</dbReference>